<dbReference type="EMBL" id="CP001739">
    <property type="protein sequence ID" value="ACZ09348.1"/>
    <property type="molecule type" value="Genomic_DNA"/>
</dbReference>
<reference evidence="1 2" key="2">
    <citation type="journal article" date="2010" name="Stand. Genomic Sci.">
        <title>Complete genome sequence of Sebaldella termitidis type strain (NCTC 11300).</title>
        <authorList>
            <person name="Harmon-Smith M."/>
            <person name="Celia L."/>
            <person name="Chertkov O."/>
            <person name="Lapidus A."/>
            <person name="Copeland A."/>
            <person name="Glavina Del Rio T."/>
            <person name="Nolan M."/>
            <person name="Lucas S."/>
            <person name="Tice H."/>
            <person name="Cheng J.F."/>
            <person name="Han C."/>
            <person name="Detter J.C."/>
            <person name="Bruce D."/>
            <person name="Goodwin L."/>
            <person name="Pitluck S."/>
            <person name="Pati A."/>
            <person name="Liolios K."/>
            <person name="Ivanova N."/>
            <person name="Mavromatis K."/>
            <person name="Mikhailova N."/>
            <person name="Chen A."/>
            <person name="Palaniappan K."/>
            <person name="Land M."/>
            <person name="Hauser L."/>
            <person name="Chang Y.J."/>
            <person name="Jeffries C.D."/>
            <person name="Brettin T."/>
            <person name="Goker M."/>
            <person name="Beck B."/>
            <person name="Bristow J."/>
            <person name="Eisen J.A."/>
            <person name="Markowitz V."/>
            <person name="Hugenholtz P."/>
            <person name="Kyrpides N.C."/>
            <person name="Klenk H.P."/>
            <person name="Chen F."/>
        </authorList>
    </citation>
    <scope>NUCLEOTIDE SEQUENCE [LARGE SCALE GENOMIC DNA]</scope>
    <source>
        <strain evidence="2">ATCC 33386 / NCTC 11300</strain>
    </source>
</reference>
<sequence length="75" mass="8871">MAYFDDFIPEADNKLSDDIPDQNKKAELLLQVLPYIDEKSLRDHLVAKIIRLVDDRIQGEYKSDNLHMRFIESYT</sequence>
<reference evidence="2" key="1">
    <citation type="submission" date="2009-09" db="EMBL/GenBank/DDBJ databases">
        <title>The complete chromosome of Sebaldella termitidis ATCC 33386.</title>
        <authorList>
            <consortium name="US DOE Joint Genome Institute (JGI-PGF)"/>
            <person name="Lucas S."/>
            <person name="Copeland A."/>
            <person name="Lapidus A."/>
            <person name="Glavina del Rio T."/>
            <person name="Dalin E."/>
            <person name="Tice H."/>
            <person name="Bruce D."/>
            <person name="Goodwin L."/>
            <person name="Pitluck S."/>
            <person name="Kyrpides N."/>
            <person name="Mavromatis K."/>
            <person name="Ivanova N."/>
            <person name="Mikhailova N."/>
            <person name="Sims D."/>
            <person name="Meincke L."/>
            <person name="Brettin T."/>
            <person name="Detter J.C."/>
            <person name="Han C."/>
            <person name="Larimer F."/>
            <person name="Land M."/>
            <person name="Hauser L."/>
            <person name="Markowitz V."/>
            <person name="Cheng J.F."/>
            <person name="Hugenholtz P."/>
            <person name="Woyke T."/>
            <person name="Wu D."/>
            <person name="Eisen J.A."/>
        </authorList>
    </citation>
    <scope>NUCLEOTIDE SEQUENCE [LARGE SCALE GENOMIC DNA]</scope>
    <source>
        <strain evidence="2">ATCC 33386 / NCTC 11300</strain>
    </source>
</reference>
<protein>
    <submittedName>
        <fullName evidence="1">Uncharacterized protein</fullName>
    </submittedName>
</protein>
<accession>D1ALK5</accession>
<evidence type="ECO:0000313" key="2">
    <source>
        <dbReference type="Proteomes" id="UP000000845"/>
    </source>
</evidence>
<dbReference type="HOGENOM" id="CLU_2668965_0_0_0"/>
<evidence type="ECO:0000313" key="1">
    <source>
        <dbReference type="EMBL" id="ACZ09348.1"/>
    </source>
</evidence>
<dbReference type="STRING" id="526218.Sterm_2495"/>
<dbReference type="AlphaFoldDB" id="D1ALK5"/>
<keyword evidence="2" id="KW-1185">Reference proteome</keyword>
<dbReference type="KEGG" id="str:Sterm_2495"/>
<dbReference type="RefSeq" id="WP_012861942.1">
    <property type="nucleotide sequence ID" value="NC_013517.1"/>
</dbReference>
<proteinExistence type="predicted"/>
<gene>
    <name evidence="1" type="ordered locus">Sterm_2495</name>
</gene>
<organism evidence="1 2">
    <name type="scientific">Sebaldella termitidis (strain ATCC 33386 / NCTC 11300)</name>
    <dbReference type="NCBI Taxonomy" id="526218"/>
    <lineage>
        <taxon>Bacteria</taxon>
        <taxon>Fusobacteriati</taxon>
        <taxon>Fusobacteriota</taxon>
        <taxon>Fusobacteriia</taxon>
        <taxon>Fusobacteriales</taxon>
        <taxon>Leptotrichiaceae</taxon>
        <taxon>Sebaldella</taxon>
    </lineage>
</organism>
<name>D1ALK5_SEBTE</name>
<dbReference type="Proteomes" id="UP000000845">
    <property type="component" value="Chromosome"/>
</dbReference>